<dbReference type="InterPro" id="IPR058163">
    <property type="entry name" value="LysR-type_TF_proteobact-type"/>
</dbReference>
<dbReference type="EMBL" id="CP018632">
    <property type="protein sequence ID" value="ASJ73773.1"/>
    <property type="molecule type" value="Genomic_DNA"/>
</dbReference>
<dbReference type="PRINTS" id="PR00039">
    <property type="entry name" value="HTHLYSR"/>
</dbReference>
<organism evidence="6 7">
    <name type="scientific">Granulosicoccus antarcticus IMCC3135</name>
    <dbReference type="NCBI Taxonomy" id="1192854"/>
    <lineage>
        <taxon>Bacteria</taxon>
        <taxon>Pseudomonadati</taxon>
        <taxon>Pseudomonadota</taxon>
        <taxon>Gammaproteobacteria</taxon>
        <taxon>Chromatiales</taxon>
        <taxon>Granulosicoccaceae</taxon>
        <taxon>Granulosicoccus</taxon>
    </lineage>
</organism>
<evidence type="ECO:0000256" key="3">
    <source>
        <dbReference type="ARBA" id="ARBA00023125"/>
    </source>
</evidence>
<evidence type="ECO:0000256" key="2">
    <source>
        <dbReference type="ARBA" id="ARBA00023015"/>
    </source>
</evidence>
<name>A0A2Z2NR07_9GAMM</name>
<dbReference type="FunFam" id="1.10.10.10:FF:000038">
    <property type="entry name" value="Glycine cleavage system transcriptional activator"/>
    <property type="match status" value="1"/>
</dbReference>
<evidence type="ECO:0000259" key="5">
    <source>
        <dbReference type="PROSITE" id="PS50931"/>
    </source>
</evidence>
<dbReference type="PANTHER" id="PTHR30537">
    <property type="entry name" value="HTH-TYPE TRANSCRIPTIONAL REGULATOR"/>
    <property type="match status" value="1"/>
</dbReference>
<keyword evidence="7" id="KW-1185">Reference proteome</keyword>
<dbReference type="Proteomes" id="UP000250079">
    <property type="component" value="Chromosome"/>
</dbReference>
<keyword evidence="2" id="KW-0805">Transcription regulation</keyword>
<dbReference type="RefSeq" id="WP_088918908.1">
    <property type="nucleotide sequence ID" value="NZ_CP018632.1"/>
</dbReference>
<dbReference type="PROSITE" id="PS50931">
    <property type="entry name" value="HTH_LYSR"/>
    <property type="match status" value="1"/>
</dbReference>
<evidence type="ECO:0000313" key="6">
    <source>
        <dbReference type="EMBL" id="ASJ73773.1"/>
    </source>
</evidence>
<dbReference type="Gene3D" id="3.40.190.10">
    <property type="entry name" value="Periplasmic binding protein-like II"/>
    <property type="match status" value="2"/>
</dbReference>
<dbReference type="GO" id="GO:0003700">
    <property type="term" value="F:DNA-binding transcription factor activity"/>
    <property type="evidence" value="ECO:0007669"/>
    <property type="project" value="InterPro"/>
</dbReference>
<evidence type="ECO:0000313" key="7">
    <source>
        <dbReference type="Proteomes" id="UP000250079"/>
    </source>
</evidence>
<dbReference type="SUPFAM" id="SSF46785">
    <property type="entry name" value="Winged helix' DNA-binding domain"/>
    <property type="match status" value="1"/>
</dbReference>
<dbReference type="InterPro" id="IPR036390">
    <property type="entry name" value="WH_DNA-bd_sf"/>
</dbReference>
<keyword evidence="4" id="KW-0804">Transcription</keyword>
<dbReference type="SUPFAM" id="SSF53850">
    <property type="entry name" value="Periplasmic binding protein-like II"/>
    <property type="match status" value="1"/>
</dbReference>
<evidence type="ECO:0000256" key="1">
    <source>
        <dbReference type="ARBA" id="ARBA00009437"/>
    </source>
</evidence>
<proteinExistence type="inferred from homology"/>
<gene>
    <name evidence="6" type="primary">gcvA_6</name>
    <name evidence="6" type="ORF">IMCC3135_18470</name>
</gene>
<accession>A0A2Z2NR07</accession>
<dbReference type="AlphaFoldDB" id="A0A2Z2NR07"/>
<protein>
    <submittedName>
        <fullName evidence="6">Glycine cleavage system transcriptional activator</fullName>
    </submittedName>
</protein>
<sequence length="316" mass="34445">MSTPALPPLTWLRAFEAAARHLSFTAAATELHLTQSAISQHVRSLESFLGKPMFVRHTRALSLTEDGANYLPAVREAFNVLAAGAQPFVGRGGDAQRTRAVTLQCSMGFAVLRLTPRLGALASAHPKLRLNIVTPVWDPEKTAQMADVEIRFTRPEGFGQDGLRLTQERAFPVCTAALAERIQNGEPWHELPLFDCVGVLSSWQSWLLAHEGSREPVLPLKVHMSSTFAISIGAALAGEGLAMAHDGLVGEALADGRLVRPFKTSVDMSECYALYEPANHMRSWASQALTEWLIAEFADPDVFQLRAEEPGREGPG</sequence>
<dbReference type="Pfam" id="PF00126">
    <property type="entry name" value="HTH_1"/>
    <property type="match status" value="1"/>
</dbReference>
<keyword evidence="3" id="KW-0238">DNA-binding</keyword>
<dbReference type="Pfam" id="PF03466">
    <property type="entry name" value="LysR_substrate"/>
    <property type="match status" value="1"/>
</dbReference>
<reference evidence="6 7" key="1">
    <citation type="submission" date="2016-12" db="EMBL/GenBank/DDBJ databases">
        <authorList>
            <person name="Song W.-J."/>
            <person name="Kurnit D.M."/>
        </authorList>
    </citation>
    <scope>NUCLEOTIDE SEQUENCE [LARGE SCALE GENOMIC DNA]</scope>
    <source>
        <strain evidence="6 7">IMCC3135</strain>
    </source>
</reference>
<comment type="similarity">
    <text evidence="1">Belongs to the LysR transcriptional regulatory family.</text>
</comment>
<dbReference type="OrthoDB" id="9786526at2"/>
<dbReference type="Gene3D" id="1.10.10.10">
    <property type="entry name" value="Winged helix-like DNA-binding domain superfamily/Winged helix DNA-binding domain"/>
    <property type="match status" value="1"/>
</dbReference>
<dbReference type="GO" id="GO:0003677">
    <property type="term" value="F:DNA binding"/>
    <property type="evidence" value="ECO:0007669"/>
    <property type="project" value="UniProtKB-KW"/>
</dbReference>
<dbReference type="InterPro" id="IPR000847">
    <property type="entry name" value="LysR_HTH_N"/>
</dbReference>
<dbReference type="PANTHER" id="PTHR30537:SF5">
    <property type="entry name" value="HTH-TYPE TRANSCRIPTIONAL ACTIVATOR TTDR-RELATED"/>
    <property type="match status" value="1"/>
</dbReference>
<dbReference type="InterPro" id="IPR036388">
    <property type="entry name" value="WH-like_DNA-bd_sf"/>
</dbReference>
<dbReference type="KEGG" id="gai:IMCC3135_18470"/>
<evidence type="ECO:0000256" key="4">
    <source>
        <dbReference type="ARBA" id="ARBA00023163"/>
    </source>
</evidence>
<feature type="domain" description="HTH lysR-type" evidence="5">
    <location>
        <begin position="7"/>
        <end position="64"/>
    </location>
</feature>
<dbReference type="InterPro" id="IPR005119">
    <property type="entry name" value="LysR_subst-bd"/>
</dbReference>